<gene>
    <name evidence="1" type="ORF">METZ01_LOCUS381209</name>
</gene>
<evidence type="ECO:0008006" key="2">
    <source>
        <dbReference type="Google" id="ProtNLM"/>
    </source>
</evidence>
<protein>
    <recommendedName>
        <fullName evidence="2">MobA-like NTP transferase domain-containing protein</fullName>
    </recommendedName>
</protein>
<name>A0A382U391_9ZZZZ</name>
<dbReference type="InterPro" id="IPR003329">
    <property type="entry name" value="Cytidylyl_trans"/>
</dbReference>
<dbReference type="EMBL" id="UINC01140926">
    <property type="protein sequence ID" value="SVD28355.1"/>
    <property type="molecule type" value="Genomic_DNA"/>
</dbReference>
<feature type="non-terminal residue" evidence="1">
    <location>
        <position position="126"/>
    </location>
</feature>
<dbReference type="Pfam" id="PF02348">
    <property type="entry name" value="CTP_transf_3"/>
    <property type="match status" value="1"/>
</dbReference>
<dbReference type="Gene3D" id="3.90.550.10">
    <property type="entry name" value="Spore Coat Polysaccharide Biosynthesis Protein SpsA, Chain A"/>
    <property type="match status" value="1"/>
</dbReference>
<dbReference type="InterPro" id="IPR029044">
    <property type="entry name" value="Nucleotide-diphossugar_trans"/>
</dbReference>
<dbReference type="AlphaFoldDB" id="A0A382U391"/>
<dbReference type="PANTHER" id="PTHR42866">
    <property type="entry name" value="3-DEOXY-MANNO-OCTULOSONATE CYTIDYLYLTRANSFERASE"/>
    <property type="match status" value="1"/>
</dbReference>
<accession>A0A382U391</accession>
<dbReference type="GO" id="GO:0005829">
    <property type="term" value="C:cytosol"/>
    <property type="evidence" value="ECO:0007669"/>
    <property type="project" value="TreeGrafter"/>
</dbReference>
<dbReference type="PANTHER" id="PTHR42866:SF1">
    <property type="entry name" value="SPORE COAT POLYSACCHARIDE BIOSYNTHESIS PROTEIN SPSF"/>
    <property type="match status" value="1"/>
</dbReference>
<proteinExistence type="predicted"/>
<evidence type="ECO:0000313" key="1">
    <source>
        <dbReference type="EMBL" id="SVD28355.1"/>
    </source>
</evidence>
<reference evidence="1" key="1">
    <citation type="submission" date="2018-05" db="EMBL/GenBank/DDBJ databases">
        <authorList>
            <person name="Lanie J.A."/>
            <person name="Ng W.-L."/>
            <person name="Kazmierczak K.M."/>
            <person name="Andrzejewski T.M."/>
            <person name="Davidsen T.M."/>
            <person name="Wayne K.J."/>
            <person name="Tettelin H."/>
            <person name="Glass J.I."/>
            <person name="Rusch D."/>
            <person name="Podicherti R."/>
            <person name="Tsui H.-C.T."/>
            <person name="Winkler M.E."/>
        </authorList>
    </citation>
    <scope>NUCLEOTIDE SEQUENCE</scope>
</reference>
<sequence length="126" mass="13917">MVSVTAIIQARMGSTRSPSKSLRPIAGLPMLEHIIIRLKQVPEIDLILLAIPEKESESPLIEFARRLPIPVFQGPEEDVLGRFIKAGESVQTEQVVRVCGDDPLIDIPLLSSLIQAHLLDKADYTL</sequence>
<organism evidence="1">
    <name type="scientific">marine metagenome</name>
    <dbReference type="NCBI Taxonomy" id="408172"/>
    <lineage>
        <taxon>unclassified sequences</taxon>
        <taxon>metagenomes</taxon>
        <taxon>ecological metagenomes</taxon>
    </lineage>
</organism>
<dbReference type="SUPFAM" id="SSF53448">
    <property type="entry name" value="Nucleotide-diphospho-sugar transferases"/>
    <property type="match status" value="1"/>
</dbReference>